<dbReference type="EMBL" id="VUNS01000007">
    <property type="protein sequence ID" value="MST97020.1"/>
    <property type="molecule type" value="Genomic_DNA"/>
</dbReference>
<dbReference type="Gene3D" id="2.120.10.10">
    <property type="match status" value="1"/>
</dbReference>
<dbReference type="SUPFAM" id="SSF50939">
    <property type="entry name" value="Sialidases"/>
    <property type="match status" value="1"/>
</dbReference>
<accession>A0A844G067</accession>
<evidence type="ECO:0000313" key="2">
    <source>
        <dbReference type="Proteomes" id="UP000435649"/>
    </source>
</evidence>
<dbReference type="InterPro" id="IPR036278">
    <property type="entry name" value="Sialidase_sf"/>
</dbReference>
<organism evidence="1 2">
    <name type="scientific">Victivallis lenta</name>
    <dbReference type="NCBI Taxonomy" id="2606640"/>
    <lineage>
        <taxon>Bacteria</taxon>
        <taxon>Pseudomonadati</taxon>
        <taxon>Lentisphaerota</taxon>
        <taxon>Lentisphaeria</taxon>
        <taxon>Victivallales</taxon>
        <taxon>Victivallaceae</taxon>
        <taxon>Victivallis</taxon>
    </lineage>
</organism>
<proteinExistence type="predicted"/>
<dbReference type="RefSeq" id="WP_106053660.1">
    <property type="nucleotide sequence ID" value="NZ_VUNS01000007.1"/>
</dbReference>
<evidence type="ECO:0000313" key="1">
    <source>
        <dbReference type="EMBL" id="MST97020.1"/>
    </source>
</evidence>
<dbReference type="Proteomes" id="UP000435649">
    <property type="component" value="Unassembled WGS sequence"/>
</dbReference>
<keyword evidence="2" id="KW-1185">Reference proteome</keyword>
<sequence length="385" mass="42949">MKYTELRYQPEKSGIYVGSPSLLRLPDGALLASHDYFEADPVSNLAPRISEIYRSEDGGASWRNVNHLSGALWGSLFLHDDCIYHLGTDREYGSIVIRRSRDGGFSWSDPQDERTGLLFRGGPGRTGPNYHFGGATPVAVHRGRVFRACELFSEPDGRFGWDAASFRETILSAPDDADLLNADNWTLSRPLAFDAEQLNTIHPGLAGQHSGWLEGNLVTAPDGSLADLMRVHLNTPNKAALLEIAPDGSDLSFRPETGIIDFPGGASKFTVRRDPATGLYFTLSNPVTMPECPWQRNILSLCCSGDLRNWKILKNLLTDDTGLPPEESVRYTGFQYADWEFDGDDLIYLVRMSYRGARNYHDSNRITFHRERNFRRATSPDSGAK</sequence>
<reference evidence="1 2" key="1">
    <citation type="submission" date="2019-08" db="EMBL/GenBank/DDBJ databases">
        <title>In-depth cultivation of the pig gut microbiome towards novel bacterial diversity and tailored functional studies.</title>
        <authorList>
            <person name="Wylensek D."/>
            <person name="Hitch T.C.A."/>
            <person name="Clavel T."/>
        </authorList>
    </citation>
    <scope>NUCLEOTIDE SEQUENCE [LARGE SCALE GENOMIC DNA]</scope>
    <source>
        <strain evidence="1 2">BBE-744-WT-12</strain>
    </source>
</reference>
<comment type="caution">
    <text evidence="1">The sequence shown here is derived from an EMBL/GenBank/DDBJ whole genome shotgun (WGS) entry which is preliminary data.</text>
</comment>
<name>A0A844G067_9BACT</name>
<protein>
    <submittedName>
        <fullName evidence="1">Exo-alpha-sialidase</fullName>
    </submittedName>
</protein>
<dbReference type="AlphaFoldDB" id="A0A844G067"/>
<dbReference type="CDD" id="cd15482">
    <property type="entry name" value="Sialidase_non-viral"/>
    <property type="match status" value="1"/>
</dbReference>
<gene>
    <name evidence="1" type="ORF">FYJ85_08175</name>
</gene>